<protein>
    <submittedName>
        <fullName evidence="1">Uncharacterized protein</fullName>
    </submittedName>
</protein>
<keyword evidence="2" id="KW-1185">Reference proteome</keyword>
<sequence length="644" mass="71336">MLLSPSTVCIPPHADPPYDILRSHPVLNLISTCSSIDHLKQVHALTIKSGLHHTQFALSKLVEFCSVSPHGDLSYGLRIFNAIQEPNLLIWNTVLRGFSLCDESKAGIGFYVNMLECGVVPNFYTFPFVLKCCSKVGCCDEGEQVHAQVVKQGLVSDPFVHTSLINMYAKSGELETARWIFDRSGRRDAISFTVLISGYAQRGDAGLARELFEEMHVRDVVSWNAMIAGHVECGQFDDSLNLFREMMAMNLSPTESTIVSVLSACAQSANVQLGKWIHSEFVAGKHEMETSPKVVNAMIDMYAKCGDPKMARGLFDSTVQKDVISWNVMIGGYTHANQSRKALELFREMLKLGIEPNDVTLLNVLPSCGSLGALDLVKWIHVFIDKNSGDLRNPSLFTSLIDAYTKCGNLKTAEQIFSGLKHRSLSSWNAMISGLAIHGKASKAIELFSKMVSEGLKPDDVTFVGLLSACNHAGLLELGGQYFCSMTRDYGIIPKLEHYGCMIDLLGKNGMLDEAKALISTMDIQPDAAIWGSLLDACRTHGMLELGELVAKRLIEVEPENEGAYVLLSNMYAKARRWDDVARLRGFLKDRGMKKVPGCTSIEVDGVVREFIVGDRTHPGNSRMYDTLRELDRCPEMSKYRQLL</sequence>
<proteinExistence type="predicted"/>
<evidence type="ECO:0000313" key="1">
    <source>
        <dbReference type="EMBL" id="KAI4380442.1"/>
    </source>
</evidence>
<gene>
    <name evidence="1" type="ORF">MLD38_006633</name>
</gene>
<organism evidence="1 2">
    <name type="scientific">Melastoma candidum</name>
    <dbReference type="NCBI Taxonomy" id="119954"/>
    <lineage>
        <taxon>Eukaryota</taxon>
        <taxon>Viridiplantae</taxon>
        <taxon>Streptophyta</taxon>
        <taxon>Embryophyta</taxon>
        <taxon>Tracheophyta</taxon>
        <taxon>Spermatophyta</taxon>
        <taxon>Magnoliopsida</taxon>
        <taxon>eudicotyledons</taxon>
        <taxon>Gunneridae</taxon>
        <taxon>Pentapetalae</taxon>
        <taxon>rosids</taxon>
        <taxon>malvids</taxon>
        <taxon>Myrtales</taxon>
        <taxon>Melastomataceae</taxon>
        <taxon>Melastomatoideae</taxon>
        <taxon>Melastomateae</taxon>
        <taxon>Melastoma</taxon>
    </lineage>
</organism>
<dbReference type="EMBL" id="CM042882">
    <property type="protein sequence ID" value="KAI4380442.1"/>
    <property type="molecule type" value="Genomic_DNA"/>
</dbReference>
<reference evidence="2" key="1">
    <citation type="journal article" date="2023" name="Front. Plant Sci.">
        <title>Chromosomal-level genome assembly of Melastoma candidum provides insights into trichome evolution.</title>
        <authorList>
            <person name="Zhong Y."/>
            <person name="Wu W."/>
            <person name="Sun C."/>
            <person name="Zou P."/>
            <person name="Liu Y."/>
            <person name="Dai S."/>
            <person name="Zhou R."/>
        </authorList>
    </citation>
    <scope>NUCLEOTIDE SEQUENCE [LARGE SCALE GENOMIC DNA]</scope>
</reference>
<evidence type="ECO:0000313" key="2">
    <source>
        <dbReference type="Proteomes" id="UP001057402"/>
    </source>
</evidence>
<name>A0ACB9RN80_9MYRT</name>
<dbReference type="Proteomes" id="UP001057402">
    <property type="component" value="Chromosome 3"/>
</dbReference>
<accession>A0ACB9RN80</accession>
<comment type="caution">
    <text evidence="1">The sequence shown here is derived from an EMBL/GenBank/DDBJ whole genome shotgun (WGS) entry which is preliminary data.</text>
</comment>